<dbReference type="CDD" id="cd06154">
    <property type="entry name" value="YjgF_YER057c_UK114_like_6"/>
    <property type="match status" value="1"/>
</dbReference>
<sequence>MSKRKNITTGSPWEDKVGYSRAVQVGNIIEVSGTTATGKDGVIVGIDDPYLQTKTIIETAKNVLENMGSSLADVVRTRIYTTDISRWEEIGKAHGEYFGNIKPTTSMIGVSAFVSPDMLVEIEFTAIID</sequence>
<dbReference type="SUPFAM" id="SSF55298">
    <property type="entry name" value="YjgF-like"/>
    <property type="match status" value="1"/>
</dbReference>
<reference evidence="1" key="1">
    <citation type="submission" date="2024-05" db="EMBL/GenBank/DDBJ databases">
        <title>Pontimicrobium maritimus sp. nov., isolated form sea water.</title>
        <authorList>
            <person name="Muhammad N."/>
            <person name="Vuong T.Q."/>
            <person name="Han H.L."/>
            <person name="Kim S.-G."/>
        </authorList>
    </citation>
    <scope>NUCLEOTIDE SEQUENCE</scope>
    <source>
        <strain evidence="1">SW4</strain>
    </source>
</reference>
<name>A0AAU7BSZ5_9FLAO</name>
<dbReference type="EMBL" id="CP157199">
    <property type="protein sequence ID" value="XBG61520.1"/>
    <property type="molecule type" value="Genomic_DNA"/>
</dbReference>
<organism evidence="1">
    <name type="scientific">Pontimicrobium sp. SW4</name>
    <dbReference type="NCBI Taxonomy" id="3153519"/>
    <lineage>
        <taxon>Bacteria</taxon>
        <taxon>Pseudomonadati</taxon>
        <taxon>Bacteroidota</taxon>
        <taxon>Flavobacteriia</taxon>
        <taxon>Flavobacteriales</taxon>
        <taxon>Flavobacteriaceae</taxon>
        <taxon>Pontimicrobium</taxon>
    </lineage>
</organism>
<dbReference type="Gene3D" id="3.30.1330.40">
    <property type="entry name" value="RutC-like"/>
    <property type="match status" value="1"/>
</dbReference>
<dbReference type="Pfam" id="PF01042">
    <property type="entry name" value="Ribonuc_L-PSP"/>
    <property type="match status" value="1"/>
</dbReference>
<dbReference type="InterPro" id="IPR035959">
    <property type="entry name" value="RutC-like_sf"/>
</dbReference>
<dbReference type="PANTHER" id="PTHR43857:SF1">
    <property type="entry name" value="YJGH FAMILY PROTEIN"/>
    <property type="match status" value="1"/>
</dbReference>
<dbReference type="RefSeq" id="WP_347924120.1">
    <property type="nucleotide sequence ID" value="NZ_CP157199.1"/>
</dbReference>
<dbReference type="AlphaFoldDB" id="A0AAU7BSZ5"/>
<accession>A0AAU7BSZ5</accession>
<dbReference type="PANTHER" id="PTHR43857">
    <property type="entry name" value="BLR7761 PROTEIN"/>
    <property type="match status" value="1"/>
</dbReference>
<protein>
    <submittedName>
        <fullName evidence="1">RidA family protein</fullName>
    </submittedName>
</protein>
<proteinExistence type="predicted"/>
<dbReference type="InterPro" id="IPR006175">
    <property type="entry name" value="YjgF/YER057c/UK114"/>
</dbReference>
<evidence type="ECO:0000313" key="1">
    <source>
        <dbReference type="EMBL" id="XBG61520.1"/>
    </source>
</evidence>
<gene>
    <name evidence="1" type="ORF">ABGB03_01115</name>
</gene>